<comment type="caution">
    <text evidence="1">The sequence shown here is derived from an EMBL/GenBank/DDBJ whole genome shotgun (WGS) entry which is preliminary data.</text>
</comment>
<dbReference type="Proteomes" id="UP000724874">
    <property type="component" value="Unassembled WGS sequence"/>
</dbReference>
<reference evidence="1" key="1">
    <citation type="submission" date="2020-11" db="EMBL/GenBank/DDBJ databases">
        <authorList>
            <consortium name="DOE Joint Genome Institute"/>
            <person name="Ahrendt S."/>
            <person name="Riley R."/>
            <person name="Andreopoulos W."/>
            <person name="LaButti K."/>
            <person name="Pangilinan J."/>
            <person name="Ruiz-duenas F.J."/>
            <person name="Barrasa J.M."/>
            <person name="Sanchez-Garcia M."/>
            <person name="Camarero S."/>
            <person name="Miyauchi S."/>
            <person name="Serrano A."/>
            <person name="Linde D."/>
            <person name="Babiker R."/>
            <person name="Drula E."/>
            <person name="Ayuso-Fernandez I."/>
            <person name="Pacheco R."/>
            <person name="Padilla G."/>
            <person name="Ferreira P."/>
            <person name="Barriuso J."/>
            <person name="Kellner H."/>
            <person name="Castanera R."/>
            <person name="Alfaro M."/>
            <person name="Ramirez L."/>
            <person name="Pisabarro A.G."/>
            <person name="Kuo A."/>
            <person name="Tritt A."/>
            <person name="Lipzen A."/>
            <person name="He G."/>
            <person name="Yan M."/>
            <person name="Ng V."/>
            <person name="Cullen D."/>
            <person name="Martin F."/>
            <person name="Rosso M.-N."/>
            <person name="Henrissat B."/>
            <person name="Hibbett D."/>
            <person name="Martinez A.T."/>
            <person name="Grigoriev I.V."/>
        </authorList>
    </citation>
    <scope>NUCLEOTIDE SEQUENCE</scope>
    <source>
        <strain evidence="1">AH 44721</strain>
    </source>
</reference>
<organism evidence="1 2">
    <name type="scientific">Gymnopilus junonius</name>
    <name type="common">Spectacular rustgill mushroom</name>
    <name type="synonym">Gymnopilus spectabilis subsp. junonius</name>
    <dbReference type="NCBI Taxonomy" id="109634"/>
    <lineage>
        <taxon>Eukaryota</taxon>
        <taxon>Fungi</taxon>
        <taxon>Dikarya</taxon>
        <taxon>Basidiomycota</taxon>
        <taxon>Agaricomycotina</taxon>
        <taxon>Agaricomycetes</taxon>
        <taxon>Agaricomycetidae</taxon>
        <taxon>Agaricales</taxon>
        <taxon>Agaricineae</taxon>
        <taxon>Hymenogastraceae</taxon>
        <taxon>Gymnopilus</taxon>
    </lineage>
</organism>
<proteinExistence type="predicted"/>
<sequence length="155" mass="17303">MVGKANRTNTEGNSLMNMKFESAHAAWNNGTYSIPIPLQCFVIGGILDTPEKVQEAAQMSDLPRVEELVLVLPKEATGIPQVRDLSNLPIYSVDGQDVVKVCIITTSGWGRIRDYARCDHVKVWYEGSQRNADMAGAPRPNEFTLNNLTFKTWFD</sequence>
<dbReference type="AlphaFoldDB" id="A0A9P5N721"/>
<protein>
    <submittedName>
        <fullName evidence="1">Uncharacterized protein</fullName>
    </submittedName>
</protein>
<name>A0A9P5N721_GYMJU</name>
<gene>
    <name evidence="1" type="ORF">CPB84DRAFT_1754299</name>
</gene>
<evidence type="ECO:0000313" key="1">
    <source>
        <dbReference type="EMBL" id="KAF8870758.1"/>
    </source>
</evidence>
<accession>A0A9P5N721</accession>
<dbReference type="OrthoDB" id="3262926at2759"/>
<evidence type="ECO:0000313" key="2">
    <source>
        <dbReference type="Proteomes" id="UP000724874"/>
    </source>
</evidence>
<keyword evidence="2" id="KW-1185">Reference proteome</keyword>
<dbReference type="EMBL" id="JADNYJ010000336">
    <property type="protein sequence ID" value="KAF8870758.1"/>
    <property type="molecule type" value="Genomic_DNA"/>
</dbReference>